<dbReference type="GO" id="GO:0043565">
    <property type="term" value="F:sequence-specific DNA binding"/>
    <property type="evidence" value="ECO:0007669"/>
    <property type="project" value="InterPro"/>
</dbReference>
<evidence type="ECO:0000259" key="1">
    <source>
        <dbReference type="PROSITE" id="PS01124"/>
    </source>
</evidence>
<dbReference type="Gene3D" id="1.10.10.60">
    <property type="entry name" value="Homeodomain-like"/>
    <property type="match status" value="1"/>
</dbReference>
<dbReference type="Proteomes" id="UP000056419">
    <property type="component" value="Unassembled WGS sequence"/>
</dbReference>
<name>A0A108T238_BACSE</name>
<comment type="caution">
    <text evidence="2">The sequence shown here is derived from an EMBL/GenBank/DDBJ whole genome shotgun (WGS) entry which is preliminary data.</text>
</comment>
<feature type="domain" description="HTH araC/xylS-type" evidence="1">
    <location>
        <begin position="14"/>
        <end position="91"/>
    </location>
</feature>
<gene>
    <name evidence="2" type="ORF">AA415_03068</name>
</gene>
<sequence length="91" mass="10616">MKSSIENIYKLKVNQIIDYIKFNLHQPLQLNVIADIVNMSQRQLLCMMSSVLNEPLYPYVARQHVERSVLYMQTEDMSLQNLIGLVGYDNP</sequence>
<dbReference type="PATRIC" id="fig|46506.5.peg.3304"/>
<dbReference type="GO" id="GO:0003700">
    <property type="term" value="F:DNA-binding transcription factor activity"/>
    <property type="evidence" value="ECO:0007669"/>
    <property type="project" value="InterPro"/>
</dbReference>
<keyword evidence="3" id="KW-1185">Reference proteome</keyword>
<protein>
    <recommendedName>
        <fullName evidence="1">HTH araC/xylS-type domain-containing protein</fullName>
    </recommendedName>
</protein>
<dbReference type="EMBL" id="LRGC01000026">
    <property type="protein sequence ID" value="KWR51940.1"/>
    <property type="molecule type" value="Genomic_DNA"/>
</dbReference>
<organism evidence="2 3">
    <name type="scientific">Bacteroides stercoris</name>
    <dbReference type="NCBI Taxonomy" id="46506"/>
    <lineage>
        <taxon>Bacteria</taxon>
        <taxon>Pseudomonadati</taxon>
        <taxon>Bacteroidota</taxon>
        <taxon>Bacteroidia</taxon>
        <taxon>Bacteroidales</taxon>
        <taxon>Bacteroidaceae</taxon>
        <taxon>Bacteroides</taxon>
    </lineage>
</organism>
<reference evidence="2 3" key="1">
    <citation type="journal article" date="2016" name="BMC Genomics">
        <title>Type VI secretion systems of human gut Bacteroidales segregate into three genetic architectures, two of which are contained on mobile genetic elements.</title>
        <authorList>
            <person name="Coyne M.J."/>
            <person name="Roelofs K.G."/>
            <person name="Comstock L.E."/>
        </authorList>
    </citation>
    <scope>NUCLEOTIDE SEQUENCE [LARGE SCALE GENOMIC DNA]</scope>
    <source>
        <strain evidence="2 3">CL09T03C01</strain>
    </source>
</reference>
<accession>A0A108T238</accession>
<proteinExistence type="predicted"/>
<dbReference type="AlphaFoldDB" id="A0A108T238"/>
<evidence type="ECO:0000313" key="2">
    <source>
        <dbReference type="EMBL" id="KWR51940.1"/>
    </source>
</evidence>
<dbReference type="PROSITE" id="PS01124">
    <property type="entry name" value="HTH_ARAC_FAMILY_2"/>
    <property type="match status" value="1"/>
</dbReference>
<dbReference type="InterPro" id="IPR018060">
    <property type="entry name" value="HTH_AraC"/>
</dbReference>
<dbReference type="STRING" id="46506.AA415_03068"/>
<evidence type="ECO:0000313" key="3">
    <source>
        <dbReference type="Proteomes" id="UP000056419"/>
    </source>
</evidence>